<evidence type="ECO:0000313" key="3">
    <source>
        <dbReference type="Proteomes" id="UP000076858"/>
    </source>
</evidence>
<dbReference type="InterPro" id="IPR031349">
    <property type="entry name" value="Tfb6"/>
</dbReference>
<comment type="caution">
    <text evidence="2">The sequence shown here is derived from an EMBL/GenBank/DDBJ whole genome shotgun (WGS) entry which is preliminary data.</text>
</comment>
<name>A0A164GA11_9CRUS</name>
<reference evidence="2 3" key="1">
    <citation type="submission" date="2016-03" db="EMBL/GenBank/DDBJ databases">
        <title>EvidentialGene: Evidence-directed Construction of Genes on Genomes.</title>
        <authorList>
            <person name="Gilbert D.G."/>
            <person name="Choi J.-H."/>
            <person name="Mockaitis K."/>
            <person name="Colbourne J."/>
            <person name="Pfrender M."/>
        </authorList>
    </citation>
    <scope>NUCLEOTIDE SEQUENCE [LARGE SCALE GENOMIC DNA]</scope>
    <source>
        <strain evidence="2 3">Xinb3</strain>
        <tissue evidence="2">Complete organism</tissue>
    </source>
</reference>
<feature type="compositionally biased region" description="Acidic residues" evidence="1">
    <location>
        <begin position="106"/>
        <end position="122"/>
    </location>
</feature>
<dbReference type="Proteomes" id="UP000076858">
    <property type="component" value="Unassembled WGS sequence"/>
</dbReference>
<accession>A0A164GA11</accession>
<gene>
    <name evidence="2" type="ORF">APZ42_005746</name>
</gene>
<organism evidence="2 3">
    <name type="scientific">Daphnia magna</name>
    <dbReference type="NCBI Taxonomy" id="35525"/>
    <lineage>
        <taxon>Eukaryota</taxon>
        <taxon>Metazoa</taxon>
        <taxon>Ecdysozoa</taxon>
        <taxon>Arthropoda</taxon>
        <taxon>Crustacea</taxon>
        <taxon>Branchiopoda</taxon>
        <taxon>Diplostraca</taxon>
        <taxon>Cladocera</taxon>
        <taxon>Anomopoda</taxon>
        <taxon>Daphniidae</taxon>
        <taxon>Daphnia</taxon>
    </lineage>
</organism>
<feature type="region of interest" description="Disordered" evidence="1">
    <location>
        <begin position="97"/>
        <end position="132"/>
    </location>
</feature>
<dbReference type="EMBL" id="LRGB01016089">
    <property type="protein sequence ID" value="KZR98711.1"/>
    <property type="molecule type" value="Genomic_DNA"/>
</dbReference>
<sequence>MTAARLRLLSGNELRLQQLTHNSTNSLLTGNEILSSEIMPGTLLYYSRSIFATTEIARIRELMEKRMNQFTDALNLNISEDLEIDPEDFIERVEKEEELLQAHQEDTDEYSDEDNYEEDDEQSIPGHLSMHM</sequence>
<keyword evidence="3" id="KW-1185">Reference proteome</keyword>
<dbReference type="AlphaFoldDB" id="A0A164GA11"/>
<evidence type="ECO:0000313" key="2">
    <source>
        <dbReference type="EMBL" id="KZR98711.1"/>
    </source>
</evidence>
<evidence type="ECO:0000256" key="1">
    <source>
        <dbReference type="SAM" id="MobiDB-lite"/>
    </source>
</evidence>
<proteinExistence type="predicted"/>
<protein>
    <submittedName>
        <fullName evidence="2">Uncharacterized protein</fullName>
    </submittedName>
</protein>
<dbReference type="Pfam" id="PF17110">
    <property type="entry name" value="TFB6"/>
    <property type="match status" value="1"/>
</dbReference>